<dbReference type="Gene3D" id="3.20.20.450">
    <property type="entry name" value="EAL domain"/>
    <property type="match status" value="1"/>
</dbReference>
<dbReference type="NCBIfam" id="TIGR00254">
    <property type="entry name" value="GGDEF"/>
    <property type="match status" value="1"/>
</dbReference>
<evidence type="ECO:0000313" key="5">
    <source>
        <dbReference type="Proteomes" id="UP000192582"/>
    </source>
</evidence>
<dbReference type="InterPro" id="IPR013656">
    <property type="entry name" value="PAS_4"/>
</dbReference>
<dbReference type="CDD" id="cd01948">
    <property type="entry name" value="EAL"/>
    <property type="match status" value="1"/>
</dbReference>
<dbReference type="CDD" id="cd01949">
    <property type="entry name" value="GGDEF"/>
    <property type="match status" value="1"/>
</dbReference>
<dbReference type="PROSITE" id="PS50113">
    <property type="entry name" value="PAC"/>
    <property type="match status" value="1"/>
</dbReference>
<feature type="domain" description="EAL" evidence="2">
    <location>
        <begin position="491"/>
        <end position="747"/>
    </location>
</feature>
<organism evidence="4 5">
    <name type="scientific">Deinococcus hopiensis KR-140</name>
    <dbReference type="NCBI Taxonomy" id="695939"/>
    <lineage>
        <taxon>Bacteria</taxon>
        <taxon>Thermotogati</taxon>
        <taxon>Deinococcota</taxon>
        <taxon>Deinococci</taxon>
        <taxon>Deinococcales</taxon>
        <taxon>Deinococcaceae</taxon>
        <taxon>Deinococcus</taxon>
    </lineage>
</organism>
<dbReference type="InterPro" id="IPR029787">
    <property type="entry name" value="Nucleotide_cyclase"/>
</dbReference>
<dbReference type="InterPro" id="IPR001633">
    <property type="entry name" value="EAL_dom"/>
</dbReference>
<dbReference type="InterPro" id="IPR000160">
    <property type="entry name" value="GGDEF_dom"/>
</dbReference>
<dbReference type="OrthoDB" id="9805474at2"/>
<dbReference type="SUPFAM" id="SSF55073">
    <property type="entry name" value="Nucleotide cyclase"/>
    <property type="match status" value="1"/>
</dbReference>
<evidence type="ECO:0000259" key="1">
    <source>
        <dbReference type="PROSITE" id="PS50113"/>
    </source>
</evidence>
<dbReference type="PROSITE" id="PS50887">
    <property type="entry name" value="GGDEF"/>
    <property type="match status" value="1"/>
</dbReference>
<dbReference type="STRING" id="695939.SAMN00790413_06539"/>
<dbReference type="SMART" id="SM00052">
    <property type="entry name" value="EAL"/>
    <property type="match status" value="1"/>
</dbReference>
<gene>
    <name evidence="4" type="ORF">SAMN00790413_06539</name>
</gene>
<dbReference type="InterPro" id="IPR052155">
    <property type="entry name" value="Biofilm_reg_signaling"/>
</dbReference>
<reference evidence="4 5" key="1">
    <citation type="submission" date="2017-04" db="EMBL/GenBank/DDBJ databases">
        <authorList>
            <person name="Afonso C.L."/>
            <person name="Miller P.J."/>
            <person name="Scott M.A."/>
            <person name="Spackman E."/>
            <person name="Goraichik I."/>
            <person name="Dimitrov K.M."/>
            <person name="Suarez D.L."/>
            <person name="Swayne D.E."/>
        </authorList>
    </citation>
    <scope>NUCLEOTIDE SEQUENCE [LARGE SCALE GENOMIC DNA]</scope>
    <source>
        <strain evidence="4 5">KR-140</strain>
    </source>
</reference>
<name>A0A1W1UAW5_9DEIO</name>
<dbReference type="SMART" id="SM00267">
    <property type="entry name" value="GGDEF"/>
    <property type="match status" value="1"/>
</dbReference>
<dbReference type="InterPro" id="IPR000700">
    <property type="entry name" value="PAS-assoc_C"/>
</dbReference>
<feature type="domain" description="GGDEF" evidence="3">
    <location>
        <begin position="350"/>
        <end position="482"/>
    </location>
</feature>
<evidence type="ECO:0000259" key="3">
    <source>
        <dbReference type="PROSITE" id="PS50887"/>
    </source>
</evidence>
<dbReference type="SUPFAM" id="SSF141868">
    <property type="entry name" value="EAL domain-like"/>
    <property type="match status" value="1"/>
</dbReference>
<evidence type="ECO:0000259" key="2">
    <source>
        <dbReference type="PROSITE" id="PS50883"/>
    </source>
</evidence>
<dbReference type="InterPro" id="IPR035965">
    <property type="entry name" value="PAS-like_dom_sf"/>
</dbReference>
<dbReference type="Gene3D" id="3.30.70.270">
    <property type="match status" value="1"/>
</dbReference>
<dbReference type="PANTHER" id="PTHR44757">
    <property type="entry name" value="DIGUANYLATE CYCLASE DGCP"/>
    <property type="match status" value="1"/>
</dbReference>
<dbReference type="EMBL" id="FWWU01000002">
    <property type="protein sequence ID" value="SMB78193.1"/>
    <property type="molecule type" value="Genomic_DNA"/>
</dbReference>
<accession>A0A1W1UAW5</accession>
<dbReference type="InterPro" id="IPR035919">
    <property type="entry name" value="EAL_sf"/>
</dbReference>
<dbReference type="Pfam" id="PF00990">
    <property type="entry name" value="GGDEF"/>
    <property type="match status" value="1"/>
</dbReference>
<dbReference type="PANTHER" id="PTHR44757:SF2">
    <property type="entry name" value="BIOFILM ARCHITECTURE MAINTENANCE PROTEIN MBAA"/>
    <property type="match status" value="1"/>
</dbReference>
<dbReference type="Proteomes" id="UP000192582">
    <property type="component" value="Unassembled WGS sequence"/>
</dbReference>
<dbReference type="PROSITE" id="PS50883">
    <property type="entry name" value="EAL"/>
    <property type="match status" value="1"/>
</dbReference>
<keyword evidence="5" id="KW-1185">Reference proteome</keyword>
<dbReference type="Gene3D" id="3.30.450.20">
    <property type="entry name" value="PAS domain"/>
    <property type="match status" value="2"/>
</dbReference>
<feature type="domain" description="PAC" evidence="1">
    <location>
        <begin position="247"/>
        <end position="299"/>
    </location>
</feature>
<evidence type="ECO:0000313" key="4">
    <source>
        <dbReference type="EMBL" id="SMB78193.1"/>
    </source>
</evidence>
<dbReference type="RefSeq" id="WP_084045135.1">
    <property type="nucleotide sequence ID" value="NZ_FWWU01000002.1"/>
</dbReference>
<dbReference type="InterPro" id="IPR043128">
    <property type="entry name" value="Rev_trsase/Diguanyl_cyclase"/>
</dbReference>
<dbReference type="Pfam" id="PF00563">
    <property type="entry name" value="EAL"/>
    <property type="match status" value="1"/>
</dbReference>
<dbReference type="AlphaFoldDB" id="A0A1W1UAW5"/>
<sequence>MRPDILRELGRLGLDVSSPPDAAGWRAFLAGLSAKTEETQVPAAPFRPWQSQAVDWAATIFVTDLAGALTDGNLAFLGALGRPTVPTGQHCGMLYAAADQTRVTDLIAQVLRGEIPERTLLEFCPPGGQARFMFTQVLPLLGEGSAIQGCIFSGVDVTEREVEGRALQERYRSYETILRAVPAPLAVFGPDHRYLFCNSAAIGNDAIRAWIIGKDDYEYCAYRGFPVSLADQRRQRFNEVLERRAPVFWEEQFPLPDGQVRHMMRCLSPVFLATGELDLMIGYGLEITERKQALDALAQLNAELEGANRRLQHDAFHDALTGLPNRTLFGDRLEQALARARLDHGPTNRAGFSLLFLDLDRFKVINDSLGHSVGDALLVAFAGRLQHALRPVDTVARLGGDEFTVLLEPLGGEEAGQVASRLQAMLREPFLIQGQELLVSVSIGIVHGHSGYDSAGALLRDADIAMYRAKAQGGAGHQMFTVEMREHAVRRIHLEQDLRRAAVQDELRVLYQPIMALATGQTVGFEALVRWQHPVHGLLYPADFIDLAEETGLILEVDRWVLREACKQLQRWEKLLPGAPSFNLSVNFSGRHFSAPDVYASLSGVLNETSFAPHALKLEITEGVLLQHSHTIGETLGRIRELGVQLSIDDFGTGYSSLGYLQSYPVDTLKIDRSFIDRMLQSEESGELVRTIITMAKNLKLRVVAEGIEEPAQLEQLRTLNCDYVQGYLISPPLEPAAVPDYLRRDFPLHLSQG</sequence>
<protein>
    <submittedName>
        <fullName evidence="4">Diguanylate cyclase (GGDEF) domain-containing protein</fullName>
    </submittedName>
</protein>
<proteinExistence type="predicted"/>
<dbReference type="SUPFAM" id="SSF55785">
    <property type="entry name" value="PYP-like sensor domain (PAS domain)"/>
    <property type="match status" value="2"/>
</dbReference>
<dbReference type="Pfam" id="PF08448">
    <property type="entry name" value="PAS_4"/>
    <property type="match status" value="2"/>
</dbReference>